<dbReference type="Proteomes" id="UP000265520">
    <property type="component" value="Unassembled WGS sequence"/>
</dbReference>
<comment type="caution">
    <text evidence="1">The sequence shown here is derived from an EMBL/GenBank/DDBJ whole genome shotgun (WGS) entry which is preliminary data.</text>
</comment>
<evidence type="ECO:0000313" key="2">
    <source>
        <dbReference type="Proteomes" id="UP000265520"/>
    </source>
</evidence>
<feature type="non-terminal residue" evidence="1">
    <location>
        <position position="1"/>
    </location>
</feature>
<accession>A0A392TY15</accession>
<dbReference type="EMBL" id="LXQA010682308">
    <property type="protein sequence ID" value="MCI65778.1"/>
    <property type="molecule type" value="Genomic_DNA"/>
</dbReference>
<evidence type="ECO:0000313" key="1">
    <source>
        <dbReference type="EMBL" id="MCI65778.1"/>
    </source>
</evidence>
<reference evidence="1 2" key="1">
    <citation type="journal article" date="2018" name="Front. Plant Sci.">
        <title>Red Clover (Trifolium pratense) and Zigzag Clover (T. medium) - A Picture of Genomic Similarities and Differences.</title>
        <authorList>
            <person name="Dluhosova J."/>
            <person name="Istvanek J."/>
            <person name="Nedelnik J."/>
            <person name="Repkova J."/>
        </authorList>
    </citation>
    <scope>NUCLEOTIDE SEQUENCE [LARGE SCALE GENOMIC DNA]</scope>
    <source>
        <strain evidence="2">cv. 10/8</strain>
        <tissue evidence="1">Leaf</tissue>
    </source>
</reference>
<organism evidence="1 2">
    <name type="scientific">Trifolium medium</name>
    <dbReference type="NCBI Taxonomy" id="97028"/>
    <lineage>
        <taxon>Eukaryota</taxon>
        <taxon>Viridiplantae</taxon>
        <taxon>Streptophyta</taxon>
        <taxon>Embryophyta</taxon>
        <taxon>Tracheophyta</taxon>
        <taxon>Spermatophyta</taxon>
        <taxon>Magnoliopsida</taxon>
        <taxon>eudicotyledons</taxon>
        <taxon>Gunneridae</taxon>
        <taxon>Pentapetalae</taxon>
        <taxon>rosids</taxon>
        <taxon>fabids</taxon>
        <taxon>Fabales</taxon>
        <taxon>Fabaceae</taxon>
        <taxon>Papilionoideae</taxon>
        <taxon>50 kb inversion clade</taxon>
        <taxon>NPAAA clade</taxon>
        <taxon>Hologalegina</taxon>
        <taxon>IRL clade</taxon>
        <taxon>Trifolieae</taxon>
        <taxon>Trifolium</taxon>
    </lineage>
</organism>
<keyword evidence="2" id="KW-1185">Reference proteome</keyword>
<protein>
    <submittedName>
        <fullName evidence="1">Uncharacterized protein</fullName>
    </submittedName>
</protein>
<name>A0A392TY15_9FABA</name>
<proteinExistence type="predicted"/>
<sequence>ADYDARSDDCISDEEKKAKKLLLSFETIMRFERLKPDGEFNDTTGQQSG</sequence>
<dbReference type="AlphaFoldDB" id="A0A392TY15"/>